<feature type="binding site" evidence="7">
    <location>
        <position position="75"/>
    </location>
    <ligand>
        <name>ATP</name>
        <dbReference type="ChEBI" id="CHEBI:30616"/>
    </ligand>
</feature>
<dbReference type="RefSeq" id="WP_162668832.1">
    <property type="nucleotide sequence ID" value="NZ_LR593886.1"/>
</dbReference>
<dbReference type="GO" id="GO:0004674">
    <property type="term" value="F:protein serine/threonine kinase activity"/>
    <property type="evidence" value="ECO:0007669"/>
    <property type="project" value="UniProtKB-KW"/>
</dbReference>
<evidence type="ECO:0000256" key="8">
    <source>
        <dbReference type="SAM" id="MobiDB-lite"/>
    </source>
</evidence>
<evidence type="ECO:0000256" key="2">
    <source>
        <dbReference type="ARBA" id="ARBA00022527"/>
    </source>
</evidence>
<keyword evidence="12" id="KW-1185">Reference proteome</keyword>
<accession>A0A6P2D1L0</accession>
<keyword evidence="4 7" id="KW-0547">Nucleotide-binding</keyword>
<sequence length="796" mass="85821">MSDPDSAEQTQPGLHPTGDTVSPGARQYKFIEPRQVAGELGRFGNYRVIRLLGSGGMGLVFEAEEVALGRPVALKVLKPELAADPESRERFLREARAAAEIPSDHVVTVLSVGEAGGLPFLAMPLLFGETLQARIERPTLVDLRTALIIARDTAAGLVAAHIRGLIHRDIKPANIWIETSGPGGTFKRARIFDFGLARRLHHETSLTSTGFIVGTPNYMSPEQAAGHEVDARADLFSLGCVMYVMLTGELPFRGKSALAVMSALANKAPDPIVAKNPTVPPAVDALVLRLLEKKPEDRVQSAAEVVAELDDAIASLSGSAPVLLLSPAKVRPVGADTLAPGKSDTLLGTPVAYEPHTERIHRRRAIFVCSGLAVIVALSAFIGWRAMQNQPVQAAPVEPIVVGVLHSQSGTMAVSENPVIDATLLAIEEINAAGGVLGRPLKPVVVDGKSDPDEFARQAERLLTEERVAVIFGCWTSASRKAVRPVFERNAGLLFYPVQYEGLEESPRIVYLGPAPNQQLIPAVDFVIDTLKKKRIALVGSDYVFPRPAHAIIRDRVAERKAAGVDVEVVAEAFIPLGSPLVINAIARVRNANADVVINTINGTTNAAFFRELRDPKQGVPNITSLSVSITENEVRGLDPRAMTDDYLVASYFQTVDRPESRAFVQRIRAKYGSDRSASDMMAAAYSGVYLWAKAATAARGVDPSAVANAVRGLEFDGPGARIKIDPENLHAWLPVRVAKVRPSGEVALVPGAGSETPVRPRPFPPTRSRDEWSQFLRKLEMDWGGKWQAPERAGR</sequence>
<feature type="domain" description="Protein kinase" evidence="10">
    <location>
        <begin position="46"/>
        <end position="313"/>
    </location>
</feature>
<proteinExistence type="predicted"/>
<dbReference type="SMART" id="SM00220">
    <property type="entry name" value="S_TKc"/>
    <property type="match status" value="1"/>
</dbReference>
<keyword evidence="9" id="KW-0812">Transmembrane</keyword>
<dbReference type="Pfam" id="PF00069">
    <property type="entry name" value="Pkinase"/>
    <property type="match status" value="1"/>
</dbReference>
<dbReference type="InterPro" id="IPR028082">
    <property type="entry name" value="Peripla_BP_I"/>
</dbReference>
<evidence type="ECO:0000313" key="12">
    <source>
        <dbReference type="Proteomes" id="UP000464178"/>
    </source>
</evidence>
<evidence type="ECO:0000256" key="5">
    <source>
        <dbReference type="ARBA" id="ARBA00022777"/>
    </source>
</evidence>
<dbReference type="InterPro" id="IPR017777">
    <property type="entry name" value="ABC_urea-bd_UrtA"/>
</dbReference>
<dbReference type="PANTHER" id="PTHR47628">
    <property type="match status" value="1"/>
</dbReference>
<keyword evidence="5 11" id="KW-0418">Kinase</keyword>
<evidence type="ECO:0000313" key="11">
    <source>
        <dbReference type="EMBL" id="VTR94265.1"/>
    </source>
</evidence>
<dbReference type="FunFam" id="1.10.510.10:FF:000021">
    <property type="entry name" value="Serine/threonine protein kinase"/>
    <property type="match status" value="1"/>
</dbReference>
<feature type="transmembrane region" description="Helical" evidence="9">
    <location>
        <begin position="365"/>
        <end position="384"/>
    </location>
</feature>
<name>A0A6P2D1L0_9BACT</name>
<evidence type="ECO:0000259" key="10">
    <source>
        <dbReference type="PROSITE" id="PS50011"/>
    </source>
</evidence>
<reference evidence="11 12" key="1">
    <citation type="submission" date="2019-05" db="EMBL/GenBank/DDBJ databases">
        <authorList>
            <consortium name="Science for Life Laboratories"/>
        </authorList>
    </citation>
    <scope>NUCLEOTIDE SEQUENCE [LARGE SCALE GENOMIC DNA]</scope>
    <source>
        <strain evidence="11">Soil9</strain>
    </source>
</reference>
<evidence type="ECO:0000256" key="1">
    <source>
        <dbReference type="ARBA" id="ARBA00012513"/>
    </source>
</evidence>
<feature type="region of interest" description="Disordered" evidence="8">
    <location>
        <begin position="1"/>
        <end position="24"/>
    </location>
</feature>
<keyword evidence="9" id="KW-0472">Membrane</keyword>
<evidence type="ECO:0000256" key="9">
    <source>
        <dbReference type="SAM" id="Phobius"/>
    </source>
</evidence>
<evidence type="ECO:0000256" key="4">
    <source>
        <dbReference type="ARBA" id="ARBA00022741"/>
    </source>
</evidence>
<keyword evidence="2" id="KW-0723">Serine/threonine-protein kinase</keyword>
<dbReference type="SUPFAM" id="SSF53822">
    <property type="entry name" value="Periplasmic binding protein-like I"/>
    <property type="match status" value="1"/>
</dbReference>
<gene>
    <name evidence="11" type="ORF">SOIL9_34490</name>
</gene>
<dbReference type="EC" id="2.7.11.1" evidence="1"/>
<dbReference type="Gene3D" id="3.40.50.2300">
    <property type="match status" value="2"/>
</dbReference>
<dbReference type="SUPFAM" id="SSF56112">
    <property type="entry name" value="Protein kinase-like (PK-like)"/>
    <property type="match status" value="1"/>
</dbReference>
<dbReference type="GO" id="GO:0005524">
    <property type="term" value="F:ATP binding"/>
    <property type="evidence" value="ECO:0007669"/>
    <property type="project" value="UniProtKB-UniRule"/>
</dbReference>
<dbReference type="Gene3D" id="1.10.510.10">
    <property type="entry name" value="Transferase(Phosphotransferase) domain 1"/>
    <property type="match status" value="1"/>
</dbReference>
<dbReference type="CDD" id="cd14014">
    <property type="entry name" value="STKc_PknB_like"/>
    <property type="match status" value="1"/>
</dbReference>
<dbReference type="PROSITE" id="PS00107">
    <property type="entry name" value="PROTEIN_KINASE_ATP"/>
    <property type="match status" value="1"/>
</dbReference>
<dbReference type="Gene3D" id="3.30.200.20">
    <property type="entry name" value="Phosphorylase Kinase, domain 1"/>
    <property type="match status" value="1"/>
</dbReference>
<evidence type="ECO:0000256" key="3">
    <source>
        <dbReference type="ARBA" id="ARBA00022679"/>
    </source>
</evidence>
<keyword evidence="9" id="KW-1133">Transmembrane helix</keyword>
<dbReference type="Proteomes" id="UP000464178">
    <property type="component" value="Chromosome"/>
</dbReference>
<dbReference type="InterPro" id="IPR011009">
    <property type="entry name" value="Kinase-like_dom_sf"/>
</dbReference>
<evidence type="ECO:0000256" key="7">
    <source>
        <dbReference type="PROSITE-ProRule" id="PRU10141"/>
    </source>
</evidence>
<dbReference type="KEGG" id="gms:SOIL9_34490"/>
<keyword evidence="3" id="KW-0808">Transferase</keyword>
<organism evidence="11 12">
    <name type="scientific">Gemmata massiliana</name>
    <dbReference type="NCBI Taxonomy" id="1210884"/>
    <lineage>
        <taxon>Bacteria</taxon>
        <taxon>Pseudomonadati</taxon>
        <taxon>Planctomycetota</taxon>
        <taxon>Planctomycetia</taxon>
        <taxon>Gemmatales</taxon>
        <taxon>Gemmataceae</taxon>
        <taxon>Gemmata</taxon>
    </lineage>
</organism>
<dbReference type="InterPro" id="IPR017441">
    <property type="entry name" value="Protein_kinase_ATP_BS"/>
</dbReference>
<dbReference type="EMBL" id="LR593886">
    <property type="protein sequence ID" value="VTR94265.1"/>
    <property type="molecule type" value="Genomic_DNA"/>
</dbReference>
<dbReference type="Pfam" id="PF13433">
    <property type="entry name" value="Peripla_BP_5"/>
    <property type="match status" value="1"/>
</dbReference>
<evidence type="ECO:0000256" key="6">
    <source>
        <dbReference type="ARBA" id="ARBA00022840"/>
    </source>
</evidence>
<protein>
    <recommendedName>
        <fullName evidence="1">non-specific serine/threonine protein kinase</fullName>
        <ecNumber evidence="1">2.7.11.1</ecNumber>
    </recommendedName>
</protein>
<dbReference type="InterPro" id="IPR000719">
    <property type="entry name" value="Prot_kinase_dom"/>
</dbReference>
<dbReference type="PROSITE" id="PS50011">
    <property type="entry name" value="PROTEIN_KINASE_DOM"/>
    <property type="match status" value="1"/>
</dbReference>
<dbReference type="AlphaFoldDB" id="A0A6P2D1L0"/>
<dbReference type="PANTHER" id="PTHR47628:SF1">
    <property type="entry name" value="ALIPHATIC AMIDASE EXPRESSION-REGULATING PROTEIN"/>
    <property type="match status" value="1"/>
</dbReference>
<dbReference type="CDD" id="cd06355">
    <property type="entry name" value="PBP1_FmdD-like"/>
    <property type="match status" value="1"/>
</dbReference>
<keyword evidence="6 7" id="KW-0067">ATP-binding</keyword>